<protein>
    <submittedName>
        <fullName evidence="2">Uncharacterized protein</fullName>
    </submittedName>
</protein>
<accession>A0A6C0DZ99</accession>
<feature type="coiled-coil region" evidence="1">
    <location>
        <begin position="52"/>
        <end position="79"/>
    </location>
</feature>
<keyword evidence="1" id="KW-0175">Coiled coil</keyword>
<organism evidence="2">
    <name type="scientific">viral metagenome</name>
    <dbReference type="NCBI Taxonomy" id="1070528"/>
    <lineage>
        <taxon>unclassified sequences</taxon>
        <taxon>metagenomes</taxon>
        <taxon>organismal metagenomes</taxon>
    </lineage>
</organism>
<reference evidence="2" key="1">
    <citation type="journal article" date="2020" name="Nature">
        <title>Giant virus diversity and host interactions through global metagenomics.</title>
        <authorList>
            <person name="Schulz F."/>
            <person name="Roux S."/>
            <person name="Paez-Espino D."/>
            <person name="Jungbluth S."/>
            <person name="Walsh D.A."/>
            <person name="Denef V.J."/>
            <person name="McMahon K.D."/>
            <person name="Konstantinidis K.T."/>
            <person name="Eloe-Fadrosh E.A."/>
            <person name="Kyrpides N.C."/>
            <person name="Woyke T."/>
        </authorList>
    </citation>
    <scope>NUCLEOTIDE SEQUENCE</scope>
    <source>
        <strain evidence="2">GVMAG-M-3300023179-107</strain>
    </source>
</reference>
<dbReference type="AlphaFoldDB" id="A0A6C0DZ99"/>
<evidence type="ECO:0000313" key="2">
    <source>
        <dbReference type="EMBL" id="QHT22216.1"/>
    </source>
</evidence>
<dbReference type="EMBL" id="MN739708">
    <property type="protein sequence ID" value="QHT22216.1"/>
    <property type="molecule type" value="Genomic_DNA"/>
</dbReference>
<sequence>MEEYTKRETQKLSEDVIELKCAIQDILDQQAIKESDELQKLKEDHLSRLNCILDKIKEIKTEEKKQKKKEEEIRNVCRQNDTLDFRGAKQKGTDAIDAAKRNMLLRENAKKQFLSILETEKQFDMLDTPSLPGRLFLHKNVTDAYGYCPYILWSDDDTSTTLLEKRNGWLLQQHDKGEVYFNLYKDIVEDEQMTELIKEKDMCEDNFMQFICDSLNDVHKESFRKSLDFLNTYVQQNVKTKKVKDLYKAFVNDLSIIQNSCKLPLCDFLMIKYKCHVYVNENSPCHSDGYSNAEIYAKTVMFDDLLKQYRDVHERIDCKHKYRNNTYKNIKNELYNYLSKQCNNDEVKEKVVRDGKFFVKWSQLSKDDRQDRFFEFAKYFLTINDNDQNDETLDVRAIKIAEMLLEAYNRKELSLKTIKWSVKNGIIKDVVGLKYDAQNKNILMPVNEPHKQSQRRSSKSNKFTKFAEQVLNEEILQYIVRLHENGELNSDEREIIKQKCFEILKNKLKLKKFGDSQKTIINDKFDEMFDLIILNSDV</sequence>
<proteinExistence type="predicted"/>
<name>A0A6C0DZ99_9ZZZZ</name>
<evidence type="ECO:0000256" key="1">
    <source>
        <dbReference type="SAM" id="Coils"/>
    </source>
</evidence>